<dbReference type="CDD" id="cd05009">
    <property type="entry name" value="SIS_GlmS_GlmD_2"/>
    <property type="match status" value="1"/>
</dbReference>
<dbReference type="PROSITE" id="PS51464">
    <property type="entry name" value="SIS"/>
    <property type="match status" value="2"/>
</dbReference>
<evidence type="ECO:0000256" key="8">
    <source>
        <dbReference type="ARBA" id="ARBA00022737"/>
    </source>
</evidence>
<dbReference type="GO" id="GO:0046349">
    <property type="term" value="P:amino sugar biosynthetic process"/>
    <property type="evidence" value="ECO:0007669"/>
    <property type="project" value="UniProtKB-ARBA"/>
</dbReference>
<dbReference type="InterPro" id="IPR035466">
    <property type="entry name" value="GlmS/AgaS_SIS"/>
</dbReference>
<keyword evidence="8" id="KW-0677">Repeat</keyword>
<keyword evidence="5 10" id="KW-0963">Cytoplasm</keyword>
<dbReference type="Gene3D" id="3.40.50.10490">
    <property type="entry name" value="Glucose-6-phosphate isomerase like protein, domain 1"/>
    <property type="match status" value="2"/>
</dbReference>
<keyword evidence="14" id="KW-1185">Reference proteome</keyword>
<dbReference type="GO" id="GO:0005829">
    <property type="term" value="C:cytosol"/>
    <property type="evidence" value="ECO:0007669"/>
    <property type="project" value="TreeGrafter"/>
</dbReference>
<dbReference type="Proteomes" id="UP000310314">
    <property type="component" value="Unassembled WGS sequence"/>
</dbReference>
<accession>A0A5S3PWB7</accession>
<dbReference type="GO" id="GO:0006487">
    <property type="term" value="P:protein N-linked glycosylation"/>
    <property type="evidence" value="ECO:0007669"/>
    <property type="project" value="TreeGrafter"/>
</dbReference>
<dbReference type="RefSeq" id="WP_138657264.1">
    <property type="nucleotide sequence ID" value="NZ_VATY01000001.1"/>
</dbReference>
<dbReference type="InterPro" id="IPR005855">
    <property type="entry name" value="GFAT"/>
</dbReference>
<dbReference type="EC" id="2.6.1.16" evidence="3 10"/>
<dbReference type="NCBIfam" id="TIGR01135">
    <property type="entry name" value="glmS"/>
    <property type="match status" value="1"/>
</dbReference>
<evidence type="ECO:0000256" key="10">
    <source>
        <dbReference type="HAMAP-Rule" id="MF_00164"/>
    </source>
</evidence>
<dbReference type="CDD" id="cd00714">
    <property type="entry name" value="GFAT"/>
    <property type="match status" value="1"/>
</dbReference>
<dbReference type="InterPro" id="IPR047084">
    <property type="entry name" value="GFAT_N"/>
</dbReference>
<dbReference type="FunFam" id="3.60.20.10:FF:000006">
    <property type="entry name" value="Glutamine--fructose-6-phosphate aminotransferase [isomerizing]"/>
    <property type="match status" value="1"/>
</dbReference>
<dbReference type="CDD" id="cd05008">
    <property type="entry name" value="SIS_GlmS_GlmD_1"/>
    <property type="match status" value="1"/>
</dbReference>
<reference evidence="13 14" key="1">
    <citation type="submission" date="2019-05" db="EMBL/GenBank/DDBJ databases">
        <authorList>
            <person name="Zhang J.-Y."/>
            <person name="Feg X."/>
            <person name="Du Z.-J."/>
        </authorList>
    </citation>
    <scope>NUCLEOTIDE SEQUENCE [LARGE SCALE GENOMIC DNA]</scope>
    <source>
        <strain evidence="13 14">RZ26</strain>
    </source>
</reference>
<evidence type="ECO:0000256" key="9">
    <source>
        <dbReference type="ARBA" id="ARBA00022962"/>
    </source>
</evidence>
<dbReference type="HAMAP" id="MF_00164">
    <property type="entry name" value="GlmS"/>
    <property type="match status" value="1"/>
</dbReference>
<evidence type="ECO:0000313" key="13">
    <source>
        <dbReference type="EMBL" id="TMM59275.1"/>
    </source>
</evidence>
<feature type="active site" description="For Fru-6P isomerization activity" evidence="10">
    <location>
        <position position="610"/>
    </location>
</feature>
<dbReference type="FunFam" id="3.40.50.10490:FF:000001">
    <property type="entry name" value="Glutamine--fructose-6-phosphate aminotransferase [isomerizing]"/>
    <property type="match status" value="1"/>
</dbReference>
<dbReference type="Pfam" id="PF01380">
    <property type="entry name" value="SIS"/>
    <property type="match status" value="2"/>
</dbReference>
<dbReference type="SUPFAM" id="SSF53697">
    <property type="entry name" value="SIS domain"/>
    <property type="match status" value="1"/>
</dbReference>
<dbReference type="AlphaFoldDB" id="A0A5S3PWB7"/>
<dbReference type="PANTHER" id="PTHR10937">
    <property type="entry name" value="GLUCOSAMINE--FRUCTOSE-6-PHOSPHATE AMINOTRANSFERASE, ISOMERIZING"/>
    <property type="match status" value="1"/>
</dbReference>
<dbReference type="InterPro" id="IPR046348">
    <property type="entry name" value="SIS_dom_sf"/>
</dbReference>
<dbReference type="GO" id="GO:0097367">
    <property type="term" value="F:carbohydrate derivative binding"/>
    <property type="evidence" value="ECO:0007669"/>
    <property type="project" value="InterPro"/>
</dbReference>
<keyword evidence="6 10" id="KW-0032">Aminotransferase</keyword>
<dbReference type="EMBL" id="VATY01000001">
    <property type="protein sequence ID" value="TMM59275.1"/>
    <property type="molecule type" value="Genomic_DNA"/>
</dbReference>
<evidence type="ECO:0000313" key="14">
    <source>
        <dbReference type="Proteomes" id="UP000310314"/>
    </source>
</evidence>
<evidence type="ECO:0000256" key="7">
    <source>
        <dbReference type="ARBA" id="ARBA00022679"/>
    </source>
</evidence>
<dbReference type="GO" id="GO:0006047">
    <property type="term" value="P:UDP-N-acetylglucosamine metabolic process"/>
    <property type="evidence" value="ECO:0007669"/>
    <property type="project" value="TreeGrafter"/>
</dbReference>
<evidence type="ECO:0000256" key="3">
    <source>
        <dbReference type="ARBA" id="ARBA00012916"/>
    </source>
</evidence>
<dbReference type="SUPFAM" id="SSF56235">
    <property type="entry name" value="N-terminal nucleophile aminohydrolases (Ntn hydrolases)"/>
    <property type="match status" value="1"/>
</dbReference>
<comment type="subunit">
    <text evidence="10">Homodimer.</text>
</comment>
<sequence length="615" mass="67907">MCGIVGYIGHRDAYPIIVKGLQRLEYRGYDSAGVAIFDGNEINLAKTKGKVEDLKKKAESSISVGGNLGIGHTRWATHGVPNDVNSHPHYSNSGNLVIIHNGIIENYESVKKELTKRGYIFHSDTDTEVLVNLIEEVQKTEDVKLGKAVQIALNQVVGAYAIAVFDKRKPDEIVVAKLGSPLAIGVGENEFFIASDASPFIEFTNNAVYLEDEEMAIIRLGKEIKLRKIKDDAIAYPNILELQMNLEEIEKGGYDHFMLKEIYEQPRAILDTYRGRLRVDQGIVKMAGIDEHLEKFINADRIIIVACGTSWHAGLVAEYIFEDLARIPVEVEYASEFRYRNPVITNKDVLIAISQSGETADTLAAIKLAKENGAFVFGVCNVVGSSIARETHAGAYTHAGPEIGVASTKAFTTQITVLTLIALKLAKEKGKFSESKFHEYLTELETIPGKVEKALESNPLIEIISEVYKDSTNCLYLGRGYNFPVALEGALKLKEISYIHAEGYPAAEMKHGPIALIDEQMPVFVIATKKGHYEKVVSNIQEIKSRKGKIIAIVTEGDEQVTELADHVIEVPETLESLTPLLTTIPLQLLSYHIAVMRGCNVDQPRNLAKSVTVE</sequence>
<dbReference type="NCBIfam" id="NF001484">
    <property type="entry name" value="PRK00331.1"/>
    <property type="match status" value="1"/>
</dbReference>
<dbReference type="GO" id="GO:0005975">
    <property type="term" value="P:carbohydrate metabolic process"/>
    <property type="evidence" value="ECO:0007669"/>
    <property type="project" value="UniProtKB-UniRule"/>
</dbReference>
<dbReference type="InterPro" id="IPR001347">
    <property type="entry name" value="SIS_dom"/>
</dbReference>
<evidence type="ECO:0000259" key="12">
    <source>
        <dbReference type="PROSITE" id="PS51464"/>
    </source>
</evidence>
<feature type="initiator methionine" description="Removed" evidence="10">
    <location>
        <position position="1"/>
    </location>
</feature>
<evidence type="ECO:0000256" key="5">
    <source>
        <dbReference type="ARBA" id="ARBA00022490"/>
    </source>
</evidence>
<evidence type="ECO:0000259" key="11">
    <source>
        <dbReference type="PROSITE" id="PS51278"/>
    </source>
</evidence>
<dbReference type="PROSITE" id="PS51278">
    <property type="entry name" value="GATASE_TYPE_2"/>
    <property type="match status" value="1"/>
</dbReference>
<dbReference type="PANTHER" id="PTHR10937:SF0">
    <property type="entry name" value="GLUTAMINE--FRUCTOSE-6-PHOSPHATE TRANSAMINASE (ISOMERIZING)"/>
    <property type="match status" value="1"/>
</dbReference>
<dbReference type="Gene3D" id="3.60.20.10">
    <property type="entry name" value="Glutamine Phosphoribosylpyrophosphate, subunit 1, domain 1"/>
    <property type="match status" value="1"/>
</dbReference>
<feature type="domain" description="SIS" evidence="12">
    <location>
        <begin position="292"/>
        <end position="431"/>
    </location>
</feature>
<dbReference type="GO" id="GO:0004360">
    <property type="term" value="F:glutamine-fructose-6-phosphate transaminase (isomerizing) activity"/>
    <property type="evidence" value="ECO:0007669"/>
    <property type="project" value="UniProtKB-UniRule"/>
</dbReference>
<evidence type="ECO:0000256" key="4">
    <source>
        <dbReference type="ARBA" id="ARBA00016090"/>
    </source>
</evidence>
<evidence type="ECO:0000256" key="1">
    <source>
        <dbReference type="ARBA" id="ARBA00001031"/>
    </source>
</evidence>
<comment type="caution">
    <text evidence="13">The sequence shown here is derived from an EMBL/GenBank/DDBJ whole genome shotgun (WGS) entry which is preliminary data.</text>
</comment>
<name>A0A5S3PWB7_9FLAO</name>
<evidence type="ECO:0000256" key="2">
    <source>
        <dbReference type="ARBA" id="ARBA00004496"/>
    </source>
</evidence>
<comment type="function">
    <text evidence="10">Catalyzes the first step in hexosamine metabolism, converting fructose-6P into glucosamine-6P using glutamine as a nitrogen source.</text>
</comment>
<comment type="catalytic activity">
    <reaction evidence="1 10">
        <text>D-fructose 6-phosphate + L-glutamine = D-glucosamine 6-phosphate + L-glutamate</text>
        <dbReference type="Rhea" id="RHEA:13237"/>
        <dbReference type="ChEBI" id="CHEBI:29985"/>
        <dbReference type="ChEBI" id="CHEBI:58359"/>
        <dbReference type="ChEBI" id="CHEBI:58725"/>
        <dbReference type="ChEBI" id="CHEBI:61527"/>
        <dbReference type="EC" id="2.6.1.16"/>
    </reaction>
</comment>
<evidence type="ECO:0000256" key="6">
    <source>
        <dbReference type="ARBA" id="ARBA00022576"/>
    </source>
</evidence>
<keyword evidence="7 10" id="KW-0808">Transferase</keyword>
<protein>
    <recommendedName>
        <fullName evidence="4 10">Glutamine--fructose-6-phosphate aminotransferase [isomerizing]</fullName>
        <ecNumber evidence="3 10">2.6.1.16</ecNumber>
    </recommendedName>
    <alternativeName>
        <fullName evidence="10">D-fructose-6-phosphate amidotransferase</fullName>
    </alternativeName>
    <alternativeName>
        <fullName evidence="10">GFAT</fullName>
    </alternativeName>
    <alternativeName>
        <fullName evidence="10">Glucosamine-6-phosphate synthase</fullName>
    </alternativeName>
    <alternativeName>
        <fullName evidence="10">Hexosephosphate aminotransferase</fullName>
    </alternativeName>
    <alternativeName>
        <fullName evidence="10">L-glutamine--D-fructose-6-phosphate amidotransferase</fullName>
    </alternativeName>
</protein>
<organism evidence="13 14">
    <name type="scientific">Maribacter algarum</name>
    <name type="common">ex Zhang et al. 2020</name>
    <dbReference type="NCBI Taxonomy" id="2578118"/>
    <lineage>
        <taxon>Bacteria</taxon>
        <taxon>Pseudomonadati</taxon>
        <taxon>Bacteroidota</taxon>
        <taxon>Flavobacteriia</taxon>
        <taxon>Flavobacteriales</taxon>
        <taxon>Flavobacteriaceae</taxon>
        <taxon>Maribacter</taxon>
    </lineage>
</organism>
<dbReference type="InterPro" id="IPR017932">
    <property type="entry name" value="GATase_2_dom"/>
</dbReference>
<feature type="domain" description="SIS" evidence="12">
    <location>
        <begin position="464"/>
        <end position="605"/>
    </location>
</feature>
<keyword evidence="9" id="KW-0315">Glutamine amidotransferase</keyword>
<dbReference type="InterPro" id="IPR029055">
    <property type="entry name" value="Ntn_hydrolases_N"/>
</dbReference>
<dbReference type="OrthoDB" id="106547at2"/>
<dbReference type="FunFam" id="3.40.50.10490:FF:000002">
    <property type="entry name" value="Glutamine--fructose-6-phosphate aminotransferase [isomerizing]"/>
    <property type="match status" value="1"/>
</dbReference>
<proteinExistence type="inferred from homology"/>
<feature type="active site" description="Nucleophile; for GATase activity" evidence="10">
    <location>
        <position position="2"/>
    </location>
</feature>
<dbReference type="Pfam" id="PF13522">
    <property type="entry name" value="GATase_6"/>
    <property type="match status" value="1"/>
</dbReference>
<dbReference type="GO" id="GO:0006002">
    <property type="term" value="P:fructose 6-phosphate metabolic process"/>
    <property type="evidence" value="ECO:0007669"/>
    <property type="project" value="TreeGrafter"/>
</dbReference>
<feature type="domain" description="Glutamine amidotransferase type-2" evidence="11">
    <location>
        <begin position="2"/>
        <end position="221"/>
    </location>
</feature>
<gene>
    <name evidence="10 13" type="primary">glmS</name>
    <name evidence="13" type="ORF">FEE95_07535</name>
</gene>
<dbReference type="InterPro" id="IPR035490">
    <property type="entry name" value="GlmS/FrlB_SIS"/>
</dbReference>
<comment type="subcellular location">
    <subcellularLocation>
        <location evidence="2 10">Cytoplasm</location>
    </subcellularLocation>
</comment>